<feature type="compositionally biased region" description="Basic and acidic residues" evidence="1">
    <location>
        <begin position="227"/>
        <end position="237"/>
    </location>
</feature>
<proteinExistence type="predicted"/>
<comment type="caution">
    <text evidence="2">The sequence shown here is derived from an EMBL/GenBank/DDBJ whole genome shotgun (WGS) entry which is preliminary data.</text>
</comment>
<feature type="region of interest" description="Disordered" evidence="1">
    <location>
        <begin position="215"/>
        <end position="237"/>
    </location>
</feature>
<keyword evidence="3" id="KW-1185">Reference proteome</keyword>
<protein>
    <submittedName>
        <fullName evidence="2">Uncharacterized protein</fullName>
    </submittedName>
</protein>
<evidence type="ECO:0000256" key="1">
    <source>
        <dbReference type="SAM" id="MobiDB-lite"/>
    </source>
</evidence>
<dbReference type="Proteomes" id="UP001642483">
    <property type="component" value="Unassembled WGS sequence"/>
</dbReference>
<organism evidence="2 3">
    <name type="scientific">Clavelina lepadiformis</name>
    <name type="common">Light-bulb sea squirt</name>
    <name type="synonym">Ascidia lepadiformis</name>
    <dbReference type="NCBI Taxonomy" id="159417"/>
    <lineage>
        <taxon>Eukaryota</taxon>
        <taxon>Metazoa</taxon>
        <taxon>Chordata</taxon>
        <taxon>Tunicata</taxon>
        <taxon>Ascidiacea</taxon>
        <taxon>Aplousobranchia</taxon>
        <taxon>Clavelinidae</taxon>
        <taxon>Clavelina</taxon>
    </lineage>
</organism>
<dbReference type="EMBL" id="CAWYQH010000099">
    <property type="protein sequence ID" value="CAK8685103.1"/>
    <property type="molecule type" value="Genomic_DNA"/>
</dbReference>
<gene>
    <name evidence="2" type="ORF">CVLEPA_LOCUS16258</name>
</gene>
<reference evidence="2 3" key="1">
    <citation type="submission" date="2024-02" db="EMBL/GenBank/DDBJ databases">
        <authorList>
            <person name="Daric V."/>
            <person name="Darras S."/>
        </authorList>
    </citation>
    <scope>NUCLEOTIDE SEQUENCE [LARGE SCALE GENOMIC DNA]</scope>
</reference>
<name>A0ABP0FZT2_CLALP</name>
<accession>A0ABP0FZT2</accession>
<evidence type="ECO:0000313" key="3">
    <source>
        <dbReference type="Proteomes" id="UP001642483"/>
    </source>
</evidence>
<evidence type="ECO:0000313" key="2">
    <source>
        <dbReference type="EMBL" id="CAK8685103.1"/>
    </source>
</evidence>
<sequence length="237" mass="26558">MDTLLQTNGFKPISATVHGRSADWVVCRFYPAPSSSAAWILSRMVSSERLGIPHCWLARMGFIASGAIVFLIEVPRLLNCCLYVKINLSYVAFRESSTLLVWKYMFLDIWFEAPVFWQDQAQLPHDALTTADLGTPRYGGGIGSWGMPEVVGIDNPGCAARKCTRAQPDRKWGRRIHTCHALSSRRGEELLHVSDHTLRSGRKMTGSLHSRDVNALTSDWNGNRGEAQTRDPWGRRG</sequence>